<dbReference type="AlphaFoldDB" id="A0AAW1D6M5"/>
<keyword evidence="1" id="KW-1133">Transmembrane helix</keyword>
<sequence>MPSKATQYSHIVSRVGMRRGPISRVGIRGGPISRVQLRGVFCTIATVVAAAIGWKTAKRHLNAKKGDQNGNRQQENSKEVCGSRKRHFCECKGD</sequence>
<keyword evidence="1" id="KW-0812">Transmembrane</keyword>
<evidence type="ECO:0000313" key="3">
    <source>
        <dbReference type="Proteomes" id="UP001461498"/>
    </source>
</evidence>
<gene>
    <name evidence="2" type="ORF">O3M35_009484</name>
</gene>
<reference evidence="2 3" key="1">
    <citation type="submission" date="2022-12" db="EMBL/GenBank/DDBJ databases">
        <title>Chromosome-level genome assembly of true bugs.</title>
        <authorList>
            <person name="Ma L."/>
            <person name="Li H."/>
        </authorList>
    </citation>
    <scope>NUCLEOTIDE SEQUENCE [LARGE SCALE GENOMIC DNA]</scope>
    <source>
        <strain evidence="2">Lab_2022b</strain>
    </source>
</reference>
<evidence type="ECO:0000256" key="1">
    <source>
        <dbReference type="SAM" id="Phobius"/>
    </source>
</evidence>
<accession>A0AAW1D6M5</accession>
<dbReference type="Proteomes" id="UP001461498">
    <property type="component" value="Unassembled WGS sequence"/>
</dbReference>
<name>A0AAW1D6M5_9HEMI</name>
<organism evidence="2 3">
    <name type="scientific">Rhynocoris fuscipes</name>
    <dbReference type="NCBI Taxonomy" id="488301"/>
    <lineage>
        <taxon>Eukaryota</taxon>
        <taxon>Metazoa</taxon>
        <taxon>Ecdysozoa</taxon>
        <taxon>Arthropoda</taxon>
        <taxon>Hexapoda</taxon>
        <taxon>Insecta</taxon>
        <taxon>Pterygota</taxon>
        <taxon>Neoptera</taxon>
        <taxon>Paraneoptera</taxon>
        <taxon>Hemiptera</taxon>
        <taxon>Heteroptera</taxon>
        <taxon>Panheteroptera</taxon>
        <taxon>Cimicomorpha</taxon>
        <taxon>Reduviidae</taxon>
        <taxon>Harpactorinae</taxon>
        <taxon>Harpactorini</taxon>
        <taxon>Rhynocoris</taxon>
    </lineage>
</organism>
<protein>
    <recommendedName>
        <fullName evidence="4">Transmembrane protein</fullName>
    </recommendedName>
</protein>
<keyword evidence="3" id="KW-1185">Reference proteome</keyword>
<dbReference type="EMBL" id="JAPXFL010000006">
    <property type="protein sequence ID" value="KAK9505420.1"/>
    <property type="molecule type" value="Genomic_DNA"/>
</dbReference>
<keyword evidence="1" id="KW-0472">Membrane</keyword>
<comment type="caution">
    <text evidence="2">The sequence shown here is derived from an EMBL/GenBank/DDBJ whole genome shotgun (WGS) entry which is preliminary data.</text>
</comment>
<evidence type="ECO:0008006" key="4">
    <source>
        <dbReference type="Google" id="ProtNLM"/>
    </source>
</evidence>
<feature type="transmembrane region" description="Helical" evidence="1">
    <location>
        <begin position="35"/>
        <end position="54"/>
    </location>
</feature>
<proteinExistence type="predicted"/>
<evidence type="ECO:0000313" key="2">
    <source>
        <dbReference type="EMBL" id="KAK9505420.1"/>
    </source>
</evidence>